<dbReference type="Proteomes" id="UP000191153">
    <property type="component" value="Unassembled WGS sequence"/>
</dbReference>
<dbReference type="OrthoDB" id="92794at2"/>
<proteinExistence type="predicted"/>
<accession>A0A1T4KEP6</accession>
<gene>
    <name evidence="1" type="ORF">SAMN02745174_00396</name>
</gene>
<name>A0A1T4KEP6_9FUSO</name>
<protein>
    <recommendedName>
        <fullName evidence="3">Replication initiator protein A</fullName>
    </recommendedName>
</protein>
<organism evidence="1 2">
    <name type="scientific">Cetobacterium ceti</name>
    <dbReference type="NCBI Taxonomy" id="180163"/>
    <lineage>
        <taxon>Bacteria</taxon>
        <taxon>Fusobacteriati</taxon>
        <taxon>Fusobacteriota</taxon>
        <taxon>Fusobacteriia</taxon>
        <taxon>Fusobacteriales</taxon>
        <taxon>Fusobacteriaceae</taxon>
        <taxon>Cetobacterium</taxon>
    </lineage>
</organism>
<evidence type="ECO:0008006" key="3">
    <source>
        <dbReference type="Google" id="ProtNLM"/>
    </source>
</evidence>
<evidence type="ECO:0000313" key="1">
    <source>
        <dbReference type="EMBL" id="SJZ40912.1"/>
    </source>
</evidence>
<dbReference type="RefSeq" id="WP_078692944.1">
    <property type="nucleotide sequence ID" value="NZ_FUWX01000005.1"/>
</dbReference>
<evidence type="ECO:0000313" key="2">
    <source>
        <dbReference type="Proteomes" id="UP000191153"/>
    </source>
</evidence>
<keyword evidence="2" id="KW-1185">Reference proteome</keyword>
<dbReference type="AlphaFoldDB" id="A0A1T4KEP6"/>
<sequence>MKKIESLDMEIIDTGETEIVEEYLDFPEEELIEQAHKNLVRIDMNIIEYPIFSKNRKRKINQVVVYYFNKRKDKYIEVKPISGSTIPGEFEERVFLALIKIMKRRNYGREFVVTASEILDNLNLETRSSRAFYRNEIRDSLIKLSETSYTFKNSLYSNELGGLIESAVITNIMNITIITRKTKSHVDFDHFKDRRIKEIYKVSLSDHFYKNIIKKGYLVYNADLLLDINTSTARGIYMMINKWRFNKLYLSQPIVTILKRIPLKHSKSYMTRSVNTLISACEELKKKKLIKDFNIIKKTTWESAEIEFFFEESHNQLKQNNFFQDKNSFKGLAITDVAEDYMDAYAISDEDIEEIINLLPSKAKTLSTIKKTIIDMSTKYKTEDIKKAAHYTKLKKATKVRSYFIKALENSWGEDIELPKKEKKLNLDFSLKQEENISFKHYELFIKLSLEDQSSIENLVYKDYIQQCGGFETSIQKKAFNFGKTSLIDKFLEKNPEFLIKKEPVKPEKIDEKNRTTNLTLLKEYVYEYIDTYAFMLEIPQDTLKGLKIDIMLKLTKSFMNKTLTIESIDEILNSSLKSYKKP</sequence>
<reference evidence="1 2" key="1">
    <citation type="submission" date="2017-02" db="EMBL/GenBank/DDBJ databases">
        <authorList>
            <person name="Peterson S.W."/>
        </authorList>
    </citation>
    <scope>NUCLEOTIDE SEQUENCE [LARGE SCALE GENOMIC DNA]</scope>
    <source>
        <strain evidence="1 2">ATCC 700028</strain>
    </source>
</reference>
<dbReference type="EMBL" id="FUWX01000005">
    <property type="protein sequence ID" value="SJZ40912.1"/>
    <property type="molecule type" value="Genomic_DNA"/>
</dbReference>